<dbReference type="EMBL" id="MU006831">
    <property type="protein sequence ID" value="KAF2634415.1"/>
    <property type="molecule type" value="Genomic_DNA"/>
</dbReference>
<feature type="compositionally biased region" description="Polar residues" evidence="1">
    <location>
        <begin position="14"/>
        <end position="36"/>
    </location>
</feature>
<accession>A0A6A6RH27</accession>
<feature type="compositionally biased region" description="Basic and acidic residues" evidence="1">
    <location>
        <begin position="254"/>
        <end position="274"/>
    </location>
</feature>
<dbReference type="Proteomes" id="UP000799753">
    <property type="component" value="Unassembled WGS sequence"/>
</dbReference>
<gene>
    <name evidence="2" type="ORF">P280DRAFT_539929</name>
</gene>
<feature type="compositionally biased region" description="Acidic residues" evidence="1">
    <location>
        <begin position="275"/>
        <end position="291"/>
    </location>
</feature>
<feature type="compositionally biased region" description="Basic and acidic residues" evidence="1">
    <location>
        <begin position="1"/>
        <end position="12"/>
    </location>
</feature>
<feature type="compositionally biased region" description="Polar residues" evidence="1">
    <location>
        <begin position="139"/>
        <end position="154"/>
    </location>
</feature>
<reference evidence="2" key="1">
    <citation type="journal article" date="2020" name="Stud. Mycol.">
        <title>101 Dothideomycetes genomes: a test case for predicting lifestyles and emergence of pathogens.</title>
        <authorList>
            <person name="Haridas S."/>
            <person name="Albert R."/>
            <person name="Binder M."/>
            <person name="Bloem J."/>
            <person name="Labutti K."/>
            <person name="Salamov A."/>
            <person name="Andreopoulos B."/>
            <person name="Baker S."/>
            <person name="Barry K."/>
            <person name="Bills G."/>
            <person name="Bluhm B."/>
            <person name="Cannon C."/>
            <person name="Castanera R."/>
            <person name="Culley D."/>
            <person name="Daum C."/>
            <person name="Ezra D."/>
            <person name="Gonzalez J."/>
            <person name="Henrissat B."/>
            <person name="Kuo A."/>
            <person name="Liang C."/>
            <person name="Lipzen A."/>
            <person name="Lutzoni F."/>
            <person name="Magnuson J."/>
            <person name="Mondo S."/>
            <person name="Nolan M."/>
            <person name="Ohm R."/>
            <person name="Pangilinan J."/>
            <person name="Park H.-J."/>
            <person name="Ramirez L."/>
            <person name="Alfaro M."/>
            <person name="Sun H."/>
            <person name="Tritt A."/>
            <person name="Yoshinaga Y."/>
            <person name="Zwiers L.-H."/>
            <person name="Turgeon B."/>
            <person name="Goodwin S."/>
            <person name="Spatafora J."/>
            <person name="Crous P."/>
            <person name="Grigoriev I."/>
        </authorList>
    </citation>
    <scope>NUCLEOTIDE SEQUENCE</scope>
    <source>
        <strain evidence="2">CBS 473.64</strain>
    </source>
</reference>
<feature type="compositionally biased region" description="Acidic residues" evidence="1">
    <location>
        <begin position="39"/>
        <end position="57"/>
    </location>
</feature>
<dbReference type="AlphaFoldDB" id="A0A6A6RH27"/>
<feature type="region of interest" description="Disordered" evidence="1">
    <location>
        <begin position="1"/>
        <end position="88"/>
    </location>
</feature>
<organism evidence="2 3">
    <name type="scientific">Massarina eburnea CBS 473.64</name>
    <dbReference type="NCBI Taxonomy" id="1395130"/>
    <lineage>
        <taxon>Eukaryota</taxon>
        <taxon>Fungi</taxon>
        <taxon>Dikarya</taxon>
        <taxon>Ascomycota</taxon>
        <taxon>Pezizomycotina</taxon>
        <taxon>Dothideomycetes</taxon>
        <taxon>Pleosporomycetidae</taxon>
        <taxon>Pleosporales</taxon>
        <taxon>Massarineae</taxon>
        <taxon>Massarinaceae</taxon>
        <taxon>Massarina</taxon>
    </lineage>
</organism>
<feature type="compositionally biased region" description="Basic and acidic residues" evidence="1">
    <location>
        <begin position="65"/>
        <end position="87"/>
    </location>
</feature>
<protein>
    <submittedName>
        <fullName evidence="2">Uncharacterized protein</fullName>
    </submittedName>
</protein>
<feature type="compositionally biased region" description="Basic and acidic residues" evidence="1">
    <location>
        <begin position="292"/>
        <end position="322"/>
    </location>
</feature>
<feature type="region of interest" description="Disordered" evidence="1">
    <location>
        <begin position="242"/>
        <end position="322"/>
    </location>
</feature>
<sequence length="322" mass="37668">MSLEGKLDDLQVDKNVSVTADDTSTQNDGTDQATNTDEMGGDQDNDPDDSDTDEWQSDPEPLLGLDRHDSVHDNEEKGSNEPTHSQEECDECFSMRKFLHSQNRLLQFSLDEANKQRSLLQRTNDELTRDKRRLEDQLNDNSQYKDNWDSTPGENTDDNKENECSDPRHRFLSNEIASLKTKLRLLEEDYQAISISQDEELARVLQNQPYESREDEQRNQDIQELRRDNERLIATIHHLQERAQNQVHSGTDQIPHDETRDRYANQADDERWWIDEEGARDDLDDDDDESVAEEKLDEDCKARCDEKDKHQDEEKEKEKDET</sequence>
<evidence type="ECO:0000313" key="3">
    <source>
        <dbReference type="Proteomes" id="UP000799753"/>
    </source>
</evidence>
<proteinExistence type="predicted"/>
<evidence type="ECO:0000313" key="2">
    <source>
        <dbReference type="EMBL" id="KAF2634415.1"/>
    </source>
</evidence>
<feature type="compositionally biased region" description="Polar residues" evidence="1">
    <location>
        <begin position="242"/>
        <end position="252"/>
    </location>
</feature>
<feature type="compositionally biased region" description="Basic and acidic residues" evidence="1">
    <location>
        <begin position="157"/>
        <end position="166"/>
    </location>
</feature>
<evidence type="ECO:0000256" key="1">
    <source>
        <dbReference type="SAM" id="MobiDB-lite"/>
    </source>
</evidence>
<keyword evidence="3" id="KW-1185">Reference proteome</keyword>
<name>A0A6A6RH27_9PLEO</name>
<feature type="region of interest" description="Disordered" evidence="1">
    <location>
        <begin position="130"/>
        <end position="166"/>
    </location>
</feature>